<dbReference type="AlphaFoldDB" id="A0AB34Y2N5"/>
<evidence type="ECO:0000313" key="1">
    <source>
        <dbReference type="EMBL" id="KZU05306.1"/>
    </source>
</evidence>
<comment type="caution">
    <text evidence="1">The sequence shown here is derived from an EMBL/GenBank/DDBJ whole genome shotgun (WGS) entry which is preliminary data.</text>
</comment>
<organism evidence="1 2">
    <name type="scientific">Lactiplantibacillus plantarum</name>
    <name type="common">Lactobacillus plantarum</name>
    <dbReference type="NCBI Taxonomy" id="1590"/>
    <lineage>
        <taxon>Bacteria</taxon>
        <taxon>Bacillati</taxon>
        <taxon>Bacillota</taxon>
        <taxon>Bacilli</taxon>
        <taxon>Lactobacillales</taxon>
        <taxon>Lactobacillaceae</taxon>
        <taxon>Lactiplantibacillus</taxon>
    </lineage>
</organism>
<dbReference type="Proteomes" id="UP000076989">
    <property type="component" value="Unassembled WGS sequence"/>
</dbReference>
<gene>
    <name evidence="1" type="ORF">Nizo2260_1286</name>
</gene>
<accession>A0AB34Y2N5</accession>
<dbReference type="EMBL" id="LUWI01000018">
    <property type="protein sequence ID" value="KZU05306.1"/>
    <property type="molecule type" value="Genomic_DNA"/>
</dbReference>
<proteinExistence type="predicted"/>
<name>A0AB34Y2N5_LACPN</name>
<reference evidence="1 2" key="1">
    <citation type="submission" date="2016-03" db="EMBL/GenBank/DDBJ databases">
        <title>Comparative genomics of 54 Lactobacillus plantarum strains reveals genomic uncoupling from niche constraints.</title>
        <authorList>
            <person name="Martino M.E."/>
        </authorList>
    </citation>
    <scope>NUCLEOTIDE SEQUENCE [LARGE SCALE GENOMIC DNA]</scope>
    <source>
        <strain evidence="1 2">Nizo2260</strain>
    </source>
</reference>
<evidence type="ECO:0000313" key="2">
    <source>
        <dbReference type="Proteomes" id="UP000076989"/>
    </source>
</evidence>
<protein>
    <submittedName>
        <fullName evidence="1">Uncharacterized protein</fullName>
    </submittedName>
</protein>
<sequence>MKLNKTKNTATTNAFVSHSGVFEFLMISDFVIDTCELP</sequence>